<dbReference type="Gene3D" id="3.40.50.300">
    <property type="entry name" value="P-loop containing nucleotide triphosphate hydrolases"/>
    <property type="match status" value="5"/>
</dbReference>
<proteinExistence type="inferred from homology"/>
<evidence type="ECO:0000256" key="6">
    <source>
        <dbReference type="ARBA" id="ARBA00022741"/>
    </source>
</evidence>
<dbReference type="InterPro" id="IPR041552">
    <property type="entry name" value="UvrA_DNA-bd"/>
</dbReference>
<evidence type="ECO:0000256" key="16">
    <source>
        <dbReference type="ARBA" id="ARBA00039316"/>
    </source>
</evidence>
<dbReference type="PROSITE" id="PS50893">
    <property type="entry name" value="ABC_TRANSPORTER_2"/>
    <property type="match status" value="2"/>
</dbReference>
<dbReference type="Gene3D" id="3.30.190.20">
    <property type="match status" value="1"/>
</dbReference>
<evidence type="ECO:0000256" key="7">
    <source>
        <dbReference type="ARBA" id="ARBA00022763"/>
    </source>
</evidence>
<keyword evidence="6" id="KW-0547">Nucleotide-binding</keyword>
<dbReference type="PANTHER" id="PTHR43152">
    <property type="entry name" value="UVRABC SYSTEM PROTEIN A"/>
    <property type="match status" value="1"/>
</dbReference>
<dbReference type="InterPro" id="IPR004602">
    <property type="entry name" value="UvrA"/>
</dbReference>
<keyword evidence="12" id="KW-0267">Excision nuclease</keyword>
<evidence type="ECO:0000256" key="15">
    <source>
        <dbReference type="ARBA" id="ARBA00038000"/>
    </source>
</evidence>
<keyword evidence="20" id="KW-1185">Reference proteome</keyword>
<dbReference type="EMBL" id="JACJJC010000031">
    <property type="protein sequence ID" value="MBM6704953.1"/>
    <property type="molecule type" value="Genomic_DNA"/>
</dbReference>
<dbReference type="RefSeq" id="WP_205104492.1">
    <property type="nucleotide sequence ID" value="NZ_JACJJC010000031.1"/>
</dbReference>
<comment type="similarity">
    <text evidence="15">Belongs to the ABC transporter superfamily. UvrA family.</text>
</comment>
<evidence type="ECO:0000256" key="14">
    <source>
        <dbReference type="ARBA" id="ARBA00023204"/>
    </source>
</evidence>
<dbReference type="InterPro" id="IPR003439">
    <property type="entry name" value="ABC_transporter-like_ATP-bd"/>
</dbReference>
<evidence type="ECO:0000256" key="17">
    <source>
        <dbReference type="ARBA" id="ARBA00042156"/>
    </source>
</evidence>
<dbReference type="InterPro" id="IPR027417">
    <property type="entry name" value="P-loop_NTPase"/>
</dbReference>
<dbReference type="Pfam" id="PF17755">
    <property type="entry name" value="UvrA_DNA-bind"/>
    <property type="match status" value="1"/>
</dbReference>
<dbReference type="Gene3D" id="1.20.1580.10">
    <property type="entry name" value="ABC transporter ATPase like domain"/>
    <property type="match status" value="3"/>
</dbReference>
<keyword evidence="10" id="KW-0862">Zinc</keyword>
<dbReference type="Pfam" id="PF17760">
    <property type="entry name" value="UvrA_inter"/>
    <property type="match status" value="1"/>
</dbReference>
<evidence type="ECO:0000313" key="20">
    <source>
        <dbReference type="Proteomes" id="UP000715095"/>
    </source>
</evidence>
<dbReference type="Proteomes" id="UP000715095">
    <property type="component" value="Unassembled WGS sequence"/>
</dbReference>
<comment type="subcellular location">
    <subcellularLocation>
        <location evidence="1">Cytoplasm</location>
    </subcellularLocation>
</comment>
<feature type="domain" description="ABC transporter" evidence="18">
    <location>
        <begin position="1263"/>
        <end position="1528"/>
    </location>
</feature>
<reference evidence="19 20" key="1">
    <citation type="journal article" date="2021" name="Sci. Rep.">
        <title>The distribution of antibiotic resistance genes in chicken gut microbiota commensals.</title>
        <authorList>
            <person name="Juricova H."/>
            <person name="Matiasovicova J."/>
            <person name="Kubasova T."/>
            <person name="Cejkova D."/>
            <person name="Rychlik I."/>
        </authorList>
    </citation>
    <scope>NUCLEOTIDE SEQUENCE [LARGE SCALE GENOMIC DNA]</scope>
    <source>
        <strain evidence="19 20">An829</strain>
    </source>
</reference>
<evidence type="ECO:0000256" key="5">
    <source>
        <dbReference type="ARBA" id="ARBA00022737"/>
    </source>
</evidence>
<evidence type="ECO:0000256" key="4">
    <source>
        <dbReference type="ARBA" id="ARBA00022723"/>
    </source>
</evidence>
<evidence type="ECO:0000313" key="19">
    <source>
        <dbReference type="EMBL" id="MBM6704953.1"/>
    </source>
</evidence>
<evidence type="ECO:0000256" key="3">
    <source>
        <dbReference type="ARBA" id="ARBA00022490"/>
    </source>
</evidence>
<keyword evidence="3" id="KW-0963">Cytoplasm</keyword>
<evidence type="ECO:0000256" key="12">
    <source>
        <dbReference type="ARBA" id="ARBA00022881"/>
    </source>
</evidence>
<keyword evidence="7" id="KW-0227">DNA damage</keyword>
<keyword evidence="2" id="KW-0472">Membrane</keyword>
<keyword evidence="13" id="KW-0238">DNA-binding</keyword>
<dbReference type="InterPro" id="IPR041102">
    <property type="entry name" value="UvrA_inter"/>
</dbReference>
<evidence type="ECO:0000256" key="9">
    <source>
        <dbReference type="ARBA" id="ARBA00022771"/>
    </source>
</evidence>
<sequence length="1894" mass="206714">MTQTAKKTAPESDFIRIRGASQNNLKHIDVDIPVGEFTVVTGLSGSGKSSLVFDTLYAEGQRRYVETFSPYARQFLDRMDRPHVDAIEGVPPAIAIDQNGVIRTSRSTVGTMTELNDHLKLLFAHHAQAYCPDDGSFVPDFTPETIWEDILERLEKSSTPGIDLDARLAIAFELAVPKSLPLETAEAGLSAQGFTRILKRVPDKSATMLAVAADRFRPSRVERGRALEAIETALEKGAGKLVVYVESADEPLEVARYRRGRVCPSCGKVFASATPNLFSFNSPVGACPTCRGFGRVIENDIRLIIPDPSKTLEEDAVKPFSTAAYAECKEEMLERCAKAGIRLNVPFEDLSEDEKRFVVEGDPAWSGDWRREWYGIKRFFEWLETKSYKMHVRVMLSRYRSYVKCPDCGGSHLKSDSLVWRYGTLEMRAAFKGSVAGFKPVGAKISDADYEKLPGFNFHELMLLPIKSLKGFFGLAAERAESADEKMLLSEINSRLGYLVDVGLGYLTLDRQGRTLSGGEVQRVNLTTALGTNLVNTLFVLDEPSIGLHPRDMDRVNGILRRLTEAGNTLVVVEHDPQVMLAANRLIDMGPKAGREGGEIIFEGPTRDVLAAETATGAYLSGRKRIERKHLPVDADTPKMRLMRASKHNLKNIAVDIPLGRFVAVAGVSGSGKSTLVADTLVPLLSRALNLTKGPAVDTAGALLGGELPSDCVFVDQSPLGRTTRGNPASYVGAFDGIRRFFGMKPQTRAAGFKEADFSFNAGKGRCPHCLGAGYEHVEMQFLSDVYLPCPVCKGRHYRDEILALAYPMADGVTRNIADTLELTVKQALDAFEGIEEITGPLSFLDFVGLGYLTLGQPLTTLSGGERQRLKLAAHIAEGIPRSRGRRGKAFIFDEPTTGLHFADVARLIEVFDRLIALGHTVIVIEHNLDVVNCADWVIELGPEGGDEGGKLVFAGTPEAMIEKDTLTGAALQGWRLALAGDESKETFFNLPKPKPKTRSMQSLLLERRAIVVEGAREHNLKNITTALPRGRFNVITGPSGSGKSTLAFDIIFAEGQRRYLESLNAYARSMVQPPPVPEVDAVRGIAPTVAIEQRTSRGGMRSTVATLTEIYHFLRLIYVKLGTQYCPDCGIPVEAQSAEAIADALARDFGKKSIMLLVPVVQRRKGAFADKLEEMRTTFGRKWARIDGKWTPLEGLEKLNLRKLHDIEMPVEVVPARASVSSRIEAVKRALSVLERGQIFATVDFPEEDAALVERDSPEETVRFYSALRACPKCARSFPELDSRLFSYNATVGACPTCLGYGVVSAAVAKEARKKRTDEERILAMTSDRLPDEDEALETCPDCGGTRLNEIARNVLWKGESISRIGAMTIKEASAYFKKLRLSARDSQIARDAVAEIVSRLAFLEDVGLAYLSLDRSAPTLSGGESQRIRLAAQLGTNLRGVCYVLDEPTIGLHPRDNGILLSAIERLTNKGNTLLVVEHDEETIRRADHVLDIGPGAGIRGGRIMAEGTVEDVMNAPESPTGAALKSPLAHTGRAKRPFDESSKRLVIEHADENNLSIDRLEIPIGRLTVITGVSGSGKSTLAREVLFENVSRNLKVSPEARHFRGCASITGLEAIGRILEVDQTPIGKTPRSCPATYVGFFDKIRALYAQTPEAVARGFAPGRFSFNNAEGSCPVCGGQGLRTIEMNFLPDVKVLCEACRGSRFNAETLAVAWKGKNIGEVLQMEVDEAAEFFASMPAIAHPLRLMQEVGLGYLTLGQPSPTLSGGEAQRIKLVSELAKVRPDATRTRSPHTLYVLDEPTVGLHMTDVEKLTNVLSRLVDAGNTVVVIEHNLDVIAEADWVIDLGPEGGAGGGRVVAVGEPATVAKCRTETGRALKAFLKIHRPKKRAAAL</sequence>
<evidence type="ECO:0000256" key="8">
    <source>
        <dbReference type="ARBA" id="ARBA00022769"/>
    </source>
</evidence>
<feature type="domain" description="ABC transporter" evidence="18">
    <location>
        <begin position="635"/>
        <end position="974"/>
    </location>
</feature>
<keyword evidence="4" id="KW-0479">Metal-binding</keyword>
<evidence type="ECO:0000256" key="2">
    <source>
        <dbReference type="ARBA" id="ARBA00022475"/>
    </source>
</evidence>
<evidence type="ECO:0000256" key="1">
    <source>
        <dbReference type="ARBA" id="ARBA00004496"/>
    </source>
</evidence>
<evidence type="ECO:0000256" key="10">
    <source>
        <dbReference type="ARBA" id="ARBA00022833"/>
    </source>
</evidence>
<dbReference type="InterPro" id="IPR017871">
    <property type="entry name" value="ABC_transporter-like_CS"/>
</dbReference>
<dbReference type="Gene3D" id="1.10.8.280">
    <property type="entry name" value="ABC transporter ATPase domain-like"/>
    <property type="match status" value="1"/>
</dbReference>
<keyword evidence="14" id="KW-0234">DNA repair</keyword>
<keyword evidence="2" id="KW-1003">Cell membrane</keyword>
<name>A0ABS2DUK4_9BURK</name>
<keyword evidence="11" id="KW-0067">ATP-binding</keyword>
<accession>A0ABS2DUK4</accession>
<keyword evidence="8" id="KW-0228">DNA excision</keyword>
<evidence type="ECO:0000256" key="11">
    <source>
        <dbReference type="ARBA" id="ARBA00022840"/>
    </source>
</evidence>
<protein>
    <recommendedName>
        <fullName evidence="16">UvrABC system protein A</fullName>
    </recommendedName>
    <alternativeName>
        <fullName evidence="17">Excinuclease ABC subunit A</fullName>
    </alternativeName>
</protein>
<keyword evidence="9" id="KW-0863">Zinc-finger</keyword>
<gene>
    <name evidence="19" type="primary">uvrA</name>
    <name evidence="19" type="ORF">H6A60_10775</name>
</gene>
<dbReference type="InterPro" id="IPR003593">
    <property type="entry name" value="AAA+_ATPase"/>
</dbReference>
<organism evidence="19 20">
    <name type="scientific">Sutterella massiliensis</name>
    <dbReference type="NCBI Taxonomy" id="1816689"/>
    <lineage>
        <taxon>Bacteria</taxon>
        <taxon>Pseudomonadati</taxon>
        <taxon>Pseudomonadota</taxon>
        <taxon>Betaproteobacteria</taxon>
        <taxon>Burkholderiales</taxon>
        <taxon>Sutterellaceae</taxon>
        <taxon>Sutterella</taxon>
    </lineage>
</organism>
<dbReference type="PANTHER" id="PTHR43152:SF3">
    <property type="entry name" value="UVRABC SYSTEM PROTEIN A"/>
    <property type="match status" value="1"/>
</dbReference>
<evidence type="ECO:0000256" key="13">
    <source>
        <dbReference type="ARBA" id="ARBA00023125"/>
    </source>
</evidence>
<dbReference type="SUPFAM" id="SSF52540">
    <property type="entry name" value="P-loop containing nucleoside triphosphate hydrolases"/>
    <property type="match status" value="4"/>
</dbReference>
<dbReference type="InterPro" id="IPR013815">
    <property type="entry name" value="ATP_grasp_subdomain_1"/>
</dbReference>
<dbReference type="Gene3D" id="3.30.1490.20">
    <property type="entry name" value="ATP-grasp fold, A domain"/>
    <property type="match status" value="1"/>
</dbReference>
<comment type="caution">
    <text evidence="19">The sequence shown here is derived from an EMBL/GenBank/DDBJ whole genome shotgun (WGS) entry which is preliminary data.</text>
</comment>
<dbReference type="SMART" id="SM00382">
    <property type="entry name" value="AAA"/>
    <property type="match status" value="3"/>
</dbReference>
<dbReference type="NCBIfam" id="TIGR00630">
    <property type="entry name" value="uvra"/>
    <property type="match status" value="1"/>
</dbReference>
<keyword evidence="5" id="KW-0677">Repeat</keyword>
<dbReference type="PROSITE" id="PS00211">
    <property type="entry name" value="ABC_TRANSPORTER_1"/>
    <property type="match status" value="2"/>
</dbReference>
<evidence type="ECO:0000259" key="18">
    <source>
        <dbReference type="PROSITE" id="PS50893"/>
    </source>
</evidence>